<reference evidence="7 8" key="1">
    <citation type="submission" date="2019-08" db="EMBL/GenBank/DDBJ databases">
        <title>In-depth cultivation of the pig gut microbiome towards novel bacterial diversity and tailored functional studies.</title>
        <authorList>
            <person name="Wylensek D."/>
            <person name="Hitch T.C.A."/>
            <person name="Clavel T."/>
        </authorList>
    </citation>
    <scope>NUCLEOTIDE SEQUENCE [LARGE SCALE GENOMIC DNA]</scope>
    <source>
        <strain evidence="7 8">WCA-383-APC-5B</strain>
    </source>
</reference>
<name>A0A7X2MZ66_9CLOT</name>
<dbReference type="EMBL" id="VULX01000015">
    <property type="protein sequence ID" value="MSR91765.1"/>
    <property type="molecule type" value="Genomic_DNA"/>
</dbReference>
<comment type="subcellular location">
    <subcellularLocation>
        <location evidence="1">Membrane</location>
        <topology evidence="1">Multi-pass membrane protein</topology>
    </subcellularLocation>
</comment>
<gene>
    <name evidence="7" type="ORF">FYJ33_10215</name>
</gene>
<dbReference type="InterPro" id="IPR001182">
    <property type="entry name" value="FtsW/RodA"/>
</dbReference>
<feature type="transmembrane region" description="Helical" evidence="6">
    <location>
        <begin position="280"/>
        <end position="303"/>
    </location>
</feature>
<keyword evidence="2 6" id="KW-0812">Transmembrane</keyword>
<evidence type="ECO:0000256" key="2">
    <source>
        <dbReference type="ARBA" id="ARBA00022692"/>
    </source>
</evidence>
<accession>A0A7X2MZ66</accession>
<feature type="transmembrane region" description="Helical" evidence="6">
    <location>
        <begin position="217"/>
        <end position="233"/>
    </location>
</feature>
<protein>
    <submittedName>
        <fullName evidence="7">FtsW/RodA/SpoVE family cell cycle protein</fullName>
    </submittedName>
</protein>
<dbReference type="RefSeq" id="WP_154531663.1">
    <property type="nucleotide sequence ID" value="NZ_JAXFSD010000203.1"/>
</dbReference>
<evidence type="ECO:0000256" key="4">
    <source>
        <dbReference type="ARBA" id="ARBA00022989"/>
    </source>
</evidence>
<dbReference type="Pfam" id="PF01098">
    <property type="entry name" value="FTSW_RODA_SPOVE"/>
    <property type="match status" value="1"/>
</dbReference>
<evidence type="ECO:0000313" key="7">
    <source>
        <dbReference type="EMBL" id="MSR91765.1"/>
    </source>
</evidence>
<feature type="transmembrane region" description="Helical" evidence="6">
    <location>
        <begin position="239"/>
        <end position="259"/>
    </location>
</feature>
<dbReference type="Proteomes" id="UP000460287">
    <property type="component" value="Unassembled WGS sequence"/>
</dbReference>
<keyword evidence="5 6" id="KW-0472">Membrane</keyword>
<feature type="transmembrane region" description="Helical" evidence="6">
    <location>
        <begin position="97"/>
        <end position="115"/>
    </location>
</feature>
<evidence type="ECO:0000313" key="8">
    <source>
        <dbReference type="Proteomes" id="UP000460287"/>
    </source>
</evidence>
<keyword evidence="3" id="KW-0133">Cell shape</keyword>
<dbReference type="GO" id="GO:0005886">
    <property type="term" value="C:plasma membrane"/>
    <property type="evidence" value="ECO:0007669"/>
    <property type="project" value="TreeGrafter"/>
</dbReference>
<organism evidence="7 8">
    <name type="scientific">Inconstantimicrobium porci</name>
    <dbReference type="NCBI Taxonomy" id="2652291"/>
    <lineage>
        <taxon>Bacteria</taxon>
        <taxon>Bacillati</taxon>
        <taxon>Bacillota</taxon>
        <taxon>Clostridia</taxon>
        <taxon>Eubacteriales</taxon>
        <taxon>Clostridiaceae</taxon>
        <taxon>Inconstantimicrobium</taxon>
    </lineage>
</organism>
<feature type="transmembrane region" description="Helical" evidence="6">
    <location>
        <begin position="35"/>
        <end position="54"/>
    </location>
</feature>
<dbReference type="AlphaFoldDB" id="A0A7X2MZ66"/>
<evidence type="ECO:0000256" key="6">
    <source>
        <dbReference type="SAM" id="Phobius"/>
    </source>
</evidence>
<dbReference type="PANTHER" id="PTHR30474">
    <property type="entry name" value="CELL CYCLE PROTEIN"/>
    <property type="match status" value="1"/>
</dbReference>
<feature type="transmembrane region" description="Helical" evidence="6">
    <location>
        <begin position="196"/>
        <end position="212"/>
    </location>
</feature>
<dbReference type="GO" id="GO:0015648">
    <property type="term" value="F:lipid-linked peptidoglycan transporter activity"/>
    <property type="evidence" value="ECO:0007669"/>
    <property type="project" value="TreeGrafter"/>
</dbReference>
<comment type="caution">
    <text evidence="7">The sequence shown here is derived from an EMBL/GenBank/DDBJ whole genome shotgun (WGS) entry which is preliminary data.</text>
</comment>
<feature type="transmembrane region" description="Helical" evidence="6">
    <location>
        <begin position="323"/>
        <end position="340"/>
    </location>
</feature>
<sequence length="415" mass="46233">MDSRSKYERRLMYLIFLFCMCLFINLSIKEDPIDKVPLVLGGVLIVLITFGYFVIRKFYPDGDKYLLIFAAVLSIISIAVLYRLNVIKADQGKYLKQLVWFSAGITAYILIVVLIPDLKSFVKYKKVYMIGTVIFMAMPFIPFIGKTVNGSRNWVRIAGFGFQPSEIGKILFVLYLASALCHYEDKGDFIEDTKQLIEPAVIVMICLGLLVLQRDLGSALIFFGISMTVLYISTSKAKYLITCLGLFSAGAYISYKLFAHVRLRILVWRNVWQYAGTKSYQLVQGLYAISSGGILGVGVGNGMPSSVPERSTDYIYSVICEEYGIVFAIGILLVYFLLFYRGMRASLATDDKFSQLAAVGFSTMIVMQVLVIVGGIFTIIPLTGITLPLISYGGTSMLTMFFALGILQKISEEGA</sequence>
<dbReference type="GO" id="GO:0008360">
    <property type="term" value="P:regulation of cell shape"/>
    <property type="evidence" value="ECO:0007669"/>
    <property type="project" value="UniProtKB-KW"/>
</dbReference>
<feature type="transmembrane region" description="Helical" evidence="6">
    <location>
        <begin position="66"/>
        <end position="85"/>
    </location>
</feature>
<feature type="transmembrane region" description="Helical" evidence="6">
    <location>
        <begin position="12"/>
        <end position="29"/>
    </location>
</feature>
<feature type="transmembrane region" description="Helical" evidence="6">
    <location>
        <begin position="389"/>
        <end position="407"/>
    </location>
</feature>
<evidence type="ECO:0000256" key="5">
    <source>
        <dbReference type="ARBA" id="ARBA00023136"/>
    </source>
</evidence>
<dbReference type="GO" id="GO:0032153">
    <property type="term" value="C:cell division site"/>
    <property type="evidence" value="ECO:0007669"/>
    <property type="project" value="TreeGrafter"/>
</dbReference>
<evidence type="ECO:0000256" key="3">
    <source>
        <dbReference type="ARBA" id="ARBA00022960"/>
    </source>
</evidence>
<proteinExistence type="predicted"/>
<dbReference type="PANTHER" id="PTHR30474:SF3">
    <property type="entry name" value="PEPTIDOGLYCAN GLYCOSYLTRANSFERASE RODA"/>
    <property type="match status" value="1"/>
</dbReference>
<keyword evidence="8" id="KW-1185">Reference proteome</keyword>
<feature type="transmembrane region" description="Helical" evidence="6">
    <location>
        <begin position="361"/>
        <end position="383"/>
    </location>
</feature>
<keyword evidence="4 6" id="KW-1133">Transmembrane helix</keyword>
<evidence type="ECO:0000256" key="1">
    <source>
        <dbReference type="ARBA" id="ARBA00004141"/>
    </source>
</evidence>
<feature type="transmembrane region" description="Helical" evidence="6">
    <location>
        <begin position="127"/>
        <end position="145"/>
    </location>
</feature>
<dbReference type="GO" id="GO:0051301">
    <property type="term" value="P:cell division"/>
    <property type="evidence" value="ECO:0007669"/>
    <property type="project" value="InterPro"/>
</dbReference>